<dbReference type="PROSITE" id="PS01031">
    <property type="entry name" value="SHSP"/>
    <property type="match status" value="1"/>
</dbReference>
<dbReference type="CDD" id="cd06464">
    <property type="entry name" value="ACD_sHsps-like"/>
    <property type="match status" value="1"/>
</dbReference>
<protein>
    <submittedName>
        <fullName evidence="4">HSP20 family protein</fullName>
    </submittedName>
</protein>
<proteinExistence type="inferred from homology"/>
<name>A0A1H8IDU4_9BACL</name>
<evidence type="ECO:0000259" key="3">
    <source>
        <dbReference type="PROSITE" id="PS01031"/>
    </source>
</evidence>
<evidence type="ECO:0000256" key="1">
    <source>
        <dbReference type="PROSITE-ProRule" id="PRU00285"/>
    </source>
</evidence>
<feature type="domain" description="SHSP" evidence="3">
    <location>
        <begin position="29"/>
        <end position="141"/>
    </location>
</feature>
<keyword evidence="5" id="KW-1185">Reference proteome</keyword>
<dbReference type="InterPro" id="IPR002068">
    <property type="entry name" value="A-crystallin/Hsp20_dom"/>
</dbReference>
<dbReference type="RefSeq" id="WP_170839986.1">
    <property type="nucleotide sequence ID" value="NZ_FOCQ01000017.1"/>
</dbReference>
<dbReference type="SUPFAM" id="SSF49764">
    <property type="entry name" value="HSP20-like chaperones"/>
    <property type="match status" value="1"/>
</dbReference>
<sequence>MKNHIPDNKKWNQLARQFLGEDFFADVLEAARGTYPCIDVYHGKNEVIVVIDLPGIEDINSLDLGVDGDTFYIKGYFSTPYQAYSSAMIERKRGEFQRTVSLGVQVSPKCTSARYRKGVLELRFPKAGTRKNLKKIRIHSED</sequence>
<dbReference type="InterPro" id="IPR008978">
    <property type="entry name" value="HSP20-like_chaperone"/>
</dbReference>
<evidence type="ECO:0000256" key="2">
    <source>
        <dbReference type="RuleBase" id="RU003616"/>
    </source>
</evidence>
<dbReference type="EMBL" id="FOCQ01000017">
    <property type="protein sequence ID" value="SEN66365.1"/>
    <property type="molecule type" value="Genomic_DNA"/>
</dbReference>
<reference evidence="4 5" key="1">
    <citation type="submission" date="2016-10" db="EMBL/GenBank/DDBJ databases">
        <authorList>
            <person name="de Groot N.N."/>
        </authorList>
    </citation>
    <scope>NUCLEOTIDE SEQUENCE [LARGE SCALE GENOMIC DNA]</scope>
    <source>
        <strain evidence="4 5">DSM 46701</strain>
    </source>
</reference>
<dbReference type="AlphaFoldDB" id="A0A1H8IDU4"/>
<evidence type="ECO:0000313" key="4">
    <source>
        <dbReference type="EMBL" id="SEN66365.1"/>
    </source>
</evidence>
<dbReference type="STRING" id="1173111.SAMN05444955_11731"/>
<accession>A0A1H8IDU4</accession>
<evidence type="ECO:0000313" key="5">
    <source>
        <dbReference type="Proteomes" id="UP000199695"/>
    </source>
</evidence>
<gene>
    <name evidence="4" type="ORF">SAMN05444955_11731</name>
</gene>
<organism evidence="4 5">
    <name type="scientific">Lihuaxuella thermophila</name>
    <dbReference type="NCBI Taxonomy" id="1173111"/>
    <lineage>
        <taxon>Bacteria</taxon>
        <taxon>Bacillati</taxon>
        <taxon>Bacillota</taxon>
        <taxon>Bacilli</taxon>
        <taxon>Bacillales</taxon>
        <taxon>Thermoactinomycetaceae</taxon>
        <taxon>Lihuaxuella</taxon>
    </lineage>
</organism>
<dbReference type="Proteomes" id="UP000199695">
    <property type="component" value="Unassembled WGS sequence"/>
</dbReference>
<dbReference type="Gene3D" id="2.60.40.790">
    <property type="match status" value="1"/>
</dbReference>
<comment type="similarity">
    <text evidence="1 2">Belongs to the small heat shock protein (HSP20) family.</text>
</comment>
<dbReference type="Pfam" id="PF00011">
    <property type="entry name" value="HSP20"/>
    <property type="match status" value="1"/>
</dbReference>